<sequence length="92" mass="10192">MPVSCHLRILLARLNVERAKQGQPAVSLRALAEESGVSLSVLVALHTGRNQRVDYSTLDRLLSYFSRFLPVTMNDLLVWEPTAGEETPIAMA</sequence>
<comment type="caution">
    <text evidence="1">The sequence shown here is derived from an EMBL/GenBank/DDBJ whole genome shotgun (WGS) entry which is preliminary data.</text>
</comment>
<dbReference type="RefSeq" id="WP_220208817.1">
    <property type="nucleotide sequence ID" value="NZ_BNJK01000002.1"/>
</dbReference>
<reference evidence="1" key="1">
    <citation type="submission" date="2020-10" db="EMBL/GenBank/DDBJ databases">
        <title>Taxonomic study of unclassified bacteria belonging to the class Ktedonobacteria.</title>
        <authorList>
            <person name="Yabe S."/>
            <person name="Wang C.M."/>
            <person name="Zheng Y."/>
            <person name="Sakai Y."/>
            <person name="Cavaletti L."/>
            <person name="Monciardini P."/>
            <person name="Donadio S."/>
        </authorList>
    </citation>
    <scope>NUCLEOTIDE SEQUENCE</scope>
    <source>
        <strain evidence="1">ID150040</strain>
    </source>
</reference>
<evidence type="ECO:0000313" key="2">
    <source>
        <dbReference type="Proteomes" id="UP000597444"/>
    </source>
</evidence>
<dbReference type="AlphaFoldDB" id="A0A8J3N4H8"/>
<name>A0A8J3N4H8_9CHLR</name>
<dbReference type="InterPro" id="IPR010982">
    <property type="entry name" value="Lambda_DNA-bd_dom_sf"/>
</dbReference>
<proteinExistence type="predicted"/>
<dbReference type="Gene3D" id="1.10.260.40">
    <property type="entry name" value="lambda repressor-like DNA-binding domains"/>
    <property type="match status" value="1"/>
</dbReference>
<dbReference type="Proteomes" id="UP000597444">
    <property type="component" value="Unassembled WGS sequence"/>
</dbReference>
<dbReference type="GO" id="GO:0003677">
    <property type="term" value="F:DNA binding"/>
    <property type="evidence" value="ECO:0007669"/>
    <property type="project" value="InterPro"/>
</dbReference>
<accession>A0A8J3N4H8</accession>
<organism evidence="1 2">
    <name type="scientific">Reticulibacter mediterranei</name>
    <dbReference type="NCBI Taxonomy" id="2778369"/>
    <lineage>
        <taxon>Bacteria</taxon>
        <taxon>Bacillati</taxon>
        <taxon>Chloroflexota</taxon>
        <taxon>Ktedonobacteria</taxon>
        <taxon>Ktedonobacterales</taxon>
        <taxon>Reticulibacteraceae</taxon>
        <taxon>Reticulibacter</taxon>
    </lineage>
</organism>
<evidence type="ECO:0000313" key="1">
    <source>
        <dbReference type="EMBL" id="GHO98049.1"/>
    </source>
</evidence>
<gene>
    <name evidence="1" type="ORF">KSF_080970</name>
</gene>
<keyword evidence="2" id="KW-1185">Reference proteome</keyword>
<dbReference type="EMBL" id="BNJK01000002">
    <property type="protein sequence ID" value="GHO98049.1"/>
    <property type="molecule type" value="Genomic_DNA"/>
</dbReference>
<protein>
    <submittedName>
        <fullName evidence="1">Uncharacterized protein</fullName>
    </submittedName>
</protein>
<dbReference type="SUPFAM" id="SSF47413">
    <property type="entry name" value="lambda repressor-like DNA-binding domains"/>
    <property type="match status" value="1"/>
</dbReference>